<dbReference type="Proteomes" id="UP001202479">
    <property type="component" value="Unassembled WGS sequence"/>
</dbReference>
<gene>
    <name evidence="1" type="ORF">KGF56_000617</name>
</gene>
<keyword evidence="2" id="KW-1185">Reference proteome</keyword>
<accession>A0AAI9T131</accession>
<dbReference type="RefSeq" id="XP_049182230.1">
    <property type="nucleotide sequence ID" value="XM_049326546.1"/>
</dbReference>
<sequence length="602" mass="70433">MKRSFNLGEFTKSFRVFITQLLGRKTGALYNINRIHINKLNSWLNELTPDTACSGKDIADIKLCLEELFQRIHFEEIYEDRVCWFLINLSLNSFMRCHLPKTMRLFWPLLLKVFVRSEDTIVLHKLVDDALNNTPSVSWLSSRLLCIIIRDNYLLDTVRDIINTRANMVKFKQLLNLNRDFSTLMNMIELLFSLKLEPVFLPNLVFPYIRYIESVNPNFANLIQCCVKTSTHTQNSKLSGLNCYVQPIDKEVLVLWVQHNERSYCHYINLMVLDSYEILPNPNCIVKLHFACCNERKTRSSQYSMNEILKSFSLVTADGKSLSNICFELKIKDVVHYNWLISYLKSLRGRKISVDTVMQNEIIESKVVVASLKNGDIVQDKVSVKDTRENSQELSDEKPTLRLQQHYKKRTARKRRNFRYTKRKQHIKSQSFDNSVLDNWKKDNSVSRIDTNRLKKNNILPTFEDSQVIKAPKQRLSRAIDTQMLSMQEIPQSQDFRTSTPVGADFTEYPTTTTDKTSLMVEESATSKSLYSSEPINVINESLRLFSSNVLNKLKMVEFTMLQKRNELQSEVEREFKQIETKQRAKLKEIQEYCNDQLNKIL</sequence>
<name>A0AAI9T131_9ASCO</name>
<reference evidence="1" key="1">
    <citation type="journal article" date="2022" name="DNA Res.">
        <title>Genome analysis of five recently described species of the CUG-Ser clade uncovers Candida theae as a new hybrid lineage with pathogenic potential in the Candida parapsilosis species complex.</title>
        <authorList>
            <person name="Mixao V."/>
            <person name="Del Olmo V."/>
            <person name="Hegedusova E."/>
            <person name="Saus E."/>
            <person name="Pryszcz L."/>
            <person name="Cillingova A."/>
            <person name="Nosek J."/>
            <person name="Gabaldon T."/>
        </authorList>
    </citation>
    <scope>NUCLEOTIDE SEQUENCE</scope>
    <source>
        <strain evidence="1">CBS 10844</strain>
    </source>
</reference>
<comment type="caution">
    <text evidence="1">The sequence shown here is derived from an EMBL/GenBank/DDBJ whole genome shotgun (WGS) entry which is preliminary data.</text>
</comment>
<evidence type="ECO:0000313" key="2">
    <source>
        <dbReference type="Proteomes" id="UP001202479"/>
    </source>
</evidence>
<organism evidence="1 2">
    <name type="scientific">Candida oxycetoniae</name>
    <dbReference type="NCBI Taxonomy" id="497107"/>
    <lineage>
        <taxon>Eukaryota</taxon>
        <taxon>Fungi</taxon>
        <taxon>Dikarya</taxon>
        <taxon>Ascomycota</taxon>
        <taxon>Saccharomycotina</taxon>
        <taxon>Pichiomycetes</taxon>
        <taxon>Debaryomycetaceae</taxon>
        <taxon>Candida/Lodderomyces clade</taxon>
        <taxon>Candida</taxon>
    </lineage>
</organism>
<dbReference type="EMBL" id="JAHUZD010000023">
    <property type="protein sequence ID" value="KAI3406485.2"/>
    <property type="molecule type" value="Genomic_DNA"/>
</dbReference>
<evidence type="ECO:0000313" key="1">
    <source>
        <dbReference type="EMBL" id="KAI3406485.2"/>
    </source>
</evidence>
<dbReference type="AlphaFoldDB" id="A0AAI9T131"/>
<proteinExistence type="predicted"/>
<protein>
    <submittedName>
        <fullName evidence="1">Uncharacterized protein</fullName>
    </submittedName>
</protein>
<dbReference type="GeneID" id="73378234"/>